<keyword evidence="2" id="KW-1185">Reference proteome</keyword>
<comment type="caution">
    <text evidence="1">The sequence shown here is derived from an EMBL/GenBank/DDBJ whole genome shotgun (WGS) entry which is preliminary data.</text>
</comment>
<reference evidence="2" key="1">
    <citation type="journal article" date="2019" name="Int. J. Syst. Evol. Microbiol.">
        <title>The Global Catalogue of Microorganisms (GCM) 10K type strain sequencing project: providing services to taxonomists for standard genome sequencing and annotation.</title>
        <authorList>
            <consortium name="The Broad Institute Genomics Platform"/>
            <consortium name="The Broad Institute Genome Sequencing Center for Infectious Disease"/>
            <person name="Wu L."/>
            <person name="Ma J."/>
        </authorList>
    </citation>
    <scope>NUCLEOTIDE SEQUENCE [LARGE SCALE GENOMIC DNA]</scope>
    <source>
        <strain evidence="2">CGMCC 1.6774</strain>
    </source>
</reference>
<evidence type="ECO:0000313" key="2">
    <source>
        <dbReference type="Proteomes" id="UP001597314"/>
    </source>
</evidence>
<dbReference type="EMBL" id="JBHUIW010000007">
    <property type="protein sequence ID" value="MFD2182185.1"/>
    <property type="molecule type" value="Genomic_DNA"/>
</dbReference>
<sequence length="85" mass="9689">MRAAIPPDFVRNPADRARCATPRSWSERGTPVRVHADDVRVDDVRVDDVRVDDVRADDVRAGRVPFRVPVSRVPEFRCPPEEIAR</sequence>
<protein>
    <submittedName>
        <fullName evidence="1">Uncharacterized protein</fullName>
    </submittedName>
</protein>
<gene>
    <name evidence="1" type="ORF">ACFSOX_08475</name>
</gene>
<organism evidence="1 2">
    <name type="scientific">Rhodoplanes azumiensis</name>
    <dbReference type="NCBI Taxonomy" id="1897628"/>
    <lineage>
        <taxon>Bacteria</taxon>
        <taxon>Pseudomonadati</taxon>
        <taxon>Pseudomonadota</taxon>
        <taxon>Alphaproteobacteria</taxon>
        <taxon>Hyphomicrobiales</taxon>
        <taxon>Nitrobacteraceae</taxon>
        <taxon>Rhodoplanes</taxon>
    </lineage>
</organism>
<evidence type="ECO:0000313" key="1">
    <source>
        <dbReference type="EMBL" id="MFD2182185.1"/>
    </source>
</evidence>
<dbReference type="Proteomes" id="UP001597314">
    <property type="component" value="Unassembled WGS sequence"/>
</dbReference>
<accession>A0ABW5AI57</accession>
<proteinExistence type="predicted"/>
<dbReference type="RefSeq" id="WP_378477367.1">
    <property type="nucleotide sequence ID" value="NZ_JBHUIW010000007.1"/>
</dbReference>
<name>A0ABW5AI57_9BRAD</name>